<dbReference type="KEGG" id="pda:120104538"/>
<evidence type="ECO:0000313" key="4">
    <source>
        <dbReference type="Proteomes" id="UP000228380"/>
    </source>
</evidence>
<organism evidence="4 5">
    <name type="scientific">Phoenix dactylifera</name>
    <name type="common">Date palm</name>
    <dbReference type="NCBI Taxonomy" id="42345"/>
    <lineage>
        <taxon>Eukaryota</taxon>
        <taxon>Viridiplantae</taxon>
        <taxon>Streptophyta</taxon>
        <taxon>Embryophyta</taxon>
        <taxon>Tracheophyta</taxon>
        <taxon>Spermatophyta</taxon>
        <taxon>Magnoliopsida</taxon>
        <taxon>Liliopsida</taxon>
        <taxon>Arecaceae</taxon>
        <taxon>Coryphoideae</taxon>
        <taxon>Phoeniceae</taxon>
        <taxon>Phoenix</taxon>
    </lineage>
</organism>
<dbReference type="Proteomes" id="UP000228380">
    <property type="component" value="Chromosome 2"/>
</dbReference>
<dbReference type="PROSITE" id="PS50158">
    <property type="entry name" value="ZF_CCHC"/>
    <property type="match status" value="1"/>
</dbReference>
<name>A0A8B8ZCE9_PHODC</name>
<dbReference type="GO" id="GO:0008270">
    <property type="term" value="F:zinc ion binding"/>
    <property type="evidence" value="ECO:0007669"/>
    <property type="project" value="UniProtKB-KW"/>
</dbReference>
<dbReference type="PANTHER" id="PTHR31286:SF99">
    <property type="entry name" value="DUF4283 DOMAIN-CONTAINING PROTEIN"/>
    <property type="match status" value="1"/>
</dbReference>
<dbReference type="InterPro" id="IPR025836">
    <property type="entry name" value="Zn_knuckle_CX2CX4HX4C"/>
</dbReference>
<reference evidence="4" key="1">
    <citation type="journal article" date="2019" name="Nat. Commun.">
        <title>Genome-wide association mapping of date palm fruit traits.</title>
        <authorList>
            <person name="Hazzouri K.M."/>
            <person name="Gros-Balthazard M."/>
            <person name="Flowers J.M."/>
            <person name="Copetti D."/>
            <person name="Lemansour A."/>
            <person name="Lebrun M."/>
            <person name="Masmoudi K."/>
            <person name="Ferrand S."/>
            <person name="Dhar M.I."/>
            <person name="Fresquez Z.A."/>
            <person name="Rosas U."/>
            <person name="Zhang J."/>
            <person name="Talag J."/>
            <person name="Lee S."/>
            <person name="Kudrna D."/>
            <person name="Powell R.F."/>
            <person name="Leitch I.J."/>
            <person name="Krueger R.R."/>
            <person name="Wing R.A."/>
            <person name="Amiri K.M.A."/>
            <person name="Purugganan M.D."/>
        </authorList>
    </citation>
    <scope>NUCLEOTIDE SEQUENCE [LARGE SCALE GENOMIC DNA]</scope>
    <source>
        <strain evidence="4">cv. Khalas</strain>
    </source>
</reference>
<feature type="compositionally biased region" description="Polar residues" evidence="2">
    <location>
        <begin position="342"/>
        <end position="361"/>
    </location>
</feature>
<dbReference type="OrthoDB" id="1001863at2759"/>
<feature type="region of interest" description="Disordered" evidence="2">
    <location>
        <begin position="587"/>
        <end position="619"/>
    </location>
</feature>
<feature type="compositionally biased region" description="Basic and acidic residues" evidence="2">
    <location>
        <begin position="589"/>
        <end position="600"/>
    </location>
</feature>
<dbReference type="GeneID" id="120104538"/>
<dbReference type="InterPro" id="IPR040256">
    <property type="entry name" value="At4g02000-like"/>
</dbReference>
<evidence type="ECO:0000259" key="3">
    <source>
        <dbReference type="PROSITE" id="PS50158"/>
    </source>
</evidence>
<dbReference type="RefSeq" id="XP_038971771.1">
    <property type="nucleotide sequence ID" value="XM_039115843.1"/>
</dbReference>
<keyword evidence="1" id="KW-0479">Metal-binding</keyword>
<accession>A0A8B8ZCE9</accession>
<keyword evidence="1" id="KW-0863">Zinc-finger</keyword>
<evidence type="ECO:0000256" key="2">
    <source>
        <dbReference type="SAM" id="MobiDB-lite"/>
    </source>
</evidence>
<feature type="domain" description="CCHC-type" evidence="3">
    <location>
        <begin position="184"/>
        <end position="197"/>
    </location>
</feature>
<dbReference type="GO" id="GO:0003676">
    <property type="term" value="F:nucleic acid binding"/>
    <property type="evidence" value="ECO:0007669"/>
    <property type="project" value="InterPro"/>
</dbReference>
<protein>
    <submittedName>
        <fullName evidence="5">Uncharacterized protein LOC120104538</fullName>
    </submittedName>
</protein>
<sequence>MLEESRGFWKDLAVLVRSVGRQVPADWVMKEVRRALKLDYDPECFTMMDGYMTLRLACEDHREAAVKFGPWMVAGQVHAMERWRPNFIPGRDDIGRGVVWLRLPRLPLEFWRTPIILQLAAKAGKPLEVDSFTDQRKKMGFARVKIELDLKEPLRPGLFVKGRKDGSEIKFWQDFLYENLPSLCYKCGRVGHYEDKCSWNSPAAREPEPVETLGVAATEEGRNPMDTSGKREAKGKGTMGAPPFGPWLVTHKIRPPRPANGGNRSKKIPESGGGGSNPTVLPARSKLSPAAKGSGVASPSVVHGGWQKSTKFAHRKTPESFQAGPSSTAPSGGGGHPGGATVSQAGVSQRADPTQTNQTGGSEPVGPAGEQANGPYPERASQSPIRGWAGVEQSPHPPGLHGAGPSSLKQNRSPTSGKLVVDDLVLLRSNGGDTPAEEMRRLDSKGRRRSRSSPPPTTPKANQPTGAAPLAGAGRDGDLATPRPVPWLVSAVDSVQMAAGGVQSPELVGVTTRAKAGGDDVGRGEAGGAMPSATVPGLITVDEVCRLAQSNSVQGVSTNSAQGVSTNSAQGDSSHVQLLLQVMASVQGKAEKASREDGLSDKGGCGLEGEGRAVNSDDL</sequence>
<proteinExistence type="predicted"/>
<gene>
    <name evidence="5" type="primary">LOC120104538</name>
</gene>
<feature type="region of interest" description="Disordered" evidence="2">
    <location>
        <begin position="220"/>
        <end position="484"/>
    </location>
</feature>
<dbReference type="InterPro" id="IPR001878">
    <property type="entry name" value="Znf_CCHC"/>
</dbReference>
<reference evidence="5" key="2">
    <citation type="submission" date="2025-08" db="UniProtKB">
        <authorList>
            <consortium name="RefSeq"/>
        </authorList>
    </citation>
    <scope>IDENTIFICATION</scope>
    <source>
        <tissue evidence="5">Young leaves</tissue>
    </source>
</reference>
<evidence type="ECO:0000256" key="1">
    <source>
        <dbReference type="PROSITE-ProRule" id="PRU00047"/>
    </source>
</evidence>
<dbReference type="PANTHER" id="PTHR31286">
    <property type="entry name" value="GLYCINE-RICH CELL WALL STRUCTURAL PROTEIN 1.8-LIKE"/>
    <property type="match status" value="1"/>
</dbReference>
<keyword evidence="4" id="KW-1185">Reference proteome</keyword>
<feature type="compositionally biased region" description="Basic and acidic residues" evidence="2">
    <location>
        <begin position="220"/>
        <end position="235"/>
    </location>
</feature>
<dbReference type="Pfam" id="PF14392">
    <property type="entry name" value="zf-CCHC_4"/>
    <property type="match status" value="1"/>
</dbReference>
<evidence type="ECO:0000313" key="5">
    <source>
        <dbReference type="RefSeq" id="XP_038971771.1"/>
    </source>
</evidence>
<feature type="compositionally biased region" description="Polar residues" evidence="2">
    <location>
        <begin position="407"/>
        <end position="416"/>
    </location>
</feature>
<keyword evidence="1" id="KW-0862">Zinc</keyword>
<dbReference type="AlphaFoldDB" id="A0A8B8ZCE9"/>